<sequence>MVEGSSSDGTVYHGYCMNPECRFERSAKDAEDDAHAAR</sequence>
<reference evidence="1" key="1">
    <citation type="submission" date="2020-02" db="EMBL/GenBank/DDBJ databases">
        <authorList>
            <person name="Meier V. D."/>
        </authorList>
    </citation>
    <scope>NUCLEOTIDE SEQUENCE</scope>
    <source>
        <strain evidence="1">AVDCRST_MAG86</strain>
    </source>
</reference>
<dbReference type="EMBL" id="CADCWP010000172">
    <property type="protein sequence ID" value="CAA9575053.1"/>
    <property type="molecule type" value="Genomic_DNA"/>
</dbReference>
<evidence type="ECO:0000313" key="1">
    <source>
        <dbReference type="EMBL" id="CAA9575053.1"/>
    </source>
</evidence>
<dbReference type="AlphaFoldDB" id="A0A6J4VCP7"/>
<organism evidence="1">
    <name type="scientific">uncultured Truepera sp</name>
    <dbReference type="NCBI Taxonomy" id="543023"/>
    <lineage>
        <taxon>Bacteria</taxon>
        <taxon>Thermotogati</taxon>
        <taxon>Deinococcota</taxon>
        <taxon>Deinococci</taxon>
        <taxon>Trueperales</taxon>
        <taxon>Trueperaceae</taxon>
        <taxon>Truepera</taxon>
        <taxon>environmental samples</taxon>
    </lineage>
</organism>
<protein>
    <submittedName>
        <fullName evidence="1">Uncharacterized protein</fullName>
    </submittedName>
</protein>
<gene>
    <name evidence="1" type="ORF">AVDCRST_MAG86-2094</name>
</gene>
<accession>A0A6J4VCP7</accession>
<name>A0A6J4VCP7_9DEIN</name>
<proteinExistence type="predicted"/>